<keyword evidence="5" id="KW-1185">Reference proteome</keyword>
<sequence>MAEPGLLSRVHSLGDLDLAALLCLLSREHCIISTEPEYVDDLLEELHLVASQTFNLKPTTLKCTPHTTLDDFAASILLTGPNTTPTPRSSSPLLTRNNPNPVTDSYFHNPPASYHTHTASHQTLRALSPHSQLSVGSYTTLQHPHNNNNNNNNSPQIANVVLARDLDRAPKAVQIQALELLRTRRIFTRTSVQAAPKQFLFIAVLGATGMGRDEPRLTEHLNDFFYIAHWHDPLDGFAHLEELEEQDGDEEASIASGESVVRRSLGGTLRTGADGLLHEHDISALVEASRLVNVDIEILRYQMNIISFLRMHRAVAGGVSPVATKHFDQLLKCLAALHGLDYATPGLVALAAKKIYMHRVRIVAPEKERSMQWGSELAIVEQNLEGVGPEDVIEDVLGMVAVPL</sequence>
<dbReference type="PANTHER" id="PTHR11603:SF132">
    <property type="entry name" value="C2H2-TYPE DOMAIN-CONTAINING PROTEIN"/>
    <property type="match status" value="1"/>
</dbReference>
<dbReference type="InterPro" id="IPR052041">
    <property type="entry name" value="Nucleic_acid_metab_PIN/TRAM"/>
</dbReference>
<dbReference type="RefSeq" id="XP_040721445.1">
    <property type="nucleotide sequence ID" value="XM_040855048.1"/>
</dbReference>
<gene>
    <name evidence="4" type="ORF">BCR38DRAFT_331387</name>
</gene>
<dbReference type="GeneID" id="63771260"/>
<comment type="pathway">
    <text evidence="2">Porphyrin-containing compound metabolism.</text>
</comment>
<feature type="domain" description="ChlI/MoxR AAA lid" evidence="3">
    <location>
        <begin position="310"/>
        <end position="369"/>
    </location>
</feature>
<protein>
    <recommendedName>
        <fullName evidence="1">magnesium chelatase</fullName>
        <ecNumber evidence="1">6.6.1.1</ecNumber>
    </recommendedName>
</protein>
<dbReference type="InterPro" id="IPR041628">
    <property type="entry name" value="ChlI/MoxR_AAA_lid"/>
</dbReference>
<accession>A0A1Y2EJW4</accession>
<organism evidence="4 5">
    <name type="scientific">Pseudomassariella vexata</name>
    <dbReference type="NCBI Taxonomy" id="1141098"/>
    <lineage>
        <taxon>Eukaryota</taxon>
        <taxon>Fungi</taxon>
        <taxon>Dikarya</taxon>
        <taxon>Ascomycota</taxon>
        <taxon>Pezizomycotina</taxon>
        <taxon>Sordariomycetes</taxon>
        <taxon>Xylariomycetidae</taxon>
        <taxon>Amphisphaeriales</taxon>
        <taxon>Pseudomassariaceae</taxon>
        <taxon>Pseudomassariella</taxon>
    </lineage>
</organism>
<evidence type="ECO:0000313" key="5">
    <source>
        <dbReference type="Proteomes" id="UP000193689"/>
    </source>
</evidence>
<proteinExistence type="predicted"/>
<dbReference type="EC" id="6.6.1.1" evidence="1"/>
<dbReference type="PANTHER" id="PTHR11603">
    <property type="entry name" value="AAA FAMILY ATPASE"/>
    <property type="match status" value="1"/>
</dbReference>
<name>A0A1Y2EJW4_9PEZI</name>
<dbReference type="AlphaFoldDB" id="A0A1Y2EJW4"/>
<dbReference type="Pfam" id="PF17863">
    <property type="entry name" value="AAA_lid_2"/>
    <property type="match status" value="1"/>
</dbReference>
<comment type="caution">
    <text evidence="4">The sequence shown here is derived from an EMBL/GenBank/DDBJ whole genome shotgun (WGS) entry which is preliminary data.</text>
</comment>
<evidence type="ECO:0000256" key="1">
    <source>
        <dbReference type="ARBA" id="ARBA00012825"/>
    </source>
</evidence>
<evidence type="ECO:0000256" key="2">
    <source>
        <dbReference type="ARBA" id="ARBA00023444"/>
    </source>
</evidence>
<dbReference type="OrthoDB" id="5582146at2759"/>
<evidence type="ECO:0000313" key="4">
    <source>
        <dbReference type="EMBL" id="ORY71853.1"/>
    </source>
</evidence>
<reference evidence="4 5" key="1">
    <citation type="submission" date="2016-07" db="EMBL/GenBank/DDBJ databases">
        <title>Pervasive Adenine N6-methylation of Active Genes in Fungi.</title>
        <authorList>
            <consortium name="DOE Joint Genome Institute"/>
            <person name="Mondo S.J."/>
            <person name="Dannebaum R.O."/>
            <person name="Kuo R.C."/>
            <person name="Labutti K."/>
            <person name="Haridas S."/>
            <person name="Kuo A."/>
            <person name="Salamov A."/>
            <person name="Ahrendt S.R."/>
            <person name="Lipzen A."/>
            <person name="Sullivan W."/>
            <person name="Andreopoulos W.B."/>
            <person name="Clum A."/>
            <person name="Lindquist E."/>
            <person name="Daum C."/>
            <person name="Ramamoorthy G.K."/>
            <person name="Gryganskyi A."/>
            <person name="Culley D."/>
            <person name="Magnuson J.K."/>
            <person name="James T.Y."/>
            <person name="O'Malley M.A."/>
            <person name="Stajich J.E."/>
            <person name="Spatafora J.W."/>
            <person name="Visel A."/>
            <person name="Grigoriev I.V."/>
        </authorList>
    </citation>
    <scope>NUCLEOTIDE SEQUENCE [LARGE SCALE GENOMIC DNA]</scope>
    <source>
        <strain evidence="4 5">CBS 129021</strain>
    </source>
</reference>
<dbReference type="EMBL" id="MCFJ01000001">
    <property type="protein sequence ID" value="ORY71853.1"/>
    <property type="molecule type" value="Genomic_DNA"/>
</dbReference>
<dbReference type="Gene3D" id="1.10.8.80">
    <property type="entry name" value="Magnesium chelatase subunit I, C-Terminal domain"/>
    <property type="match status" value="1"/>
</dbReference>
<dbReference type="InParanoid" id="A0A1Y2EJW4"/>
<evidence type="ECO:0000259" key="3">
    <source>
        <dbReference type="Pfam" id="PF17863"/>
    </source>
</evidence>
<dbReference type="GO" id="GO:0016851">
    <property type="term" value="F:magnesium chelatase activity"/>
    <property type="evidence" value="ECO:0007669"/>
    <property type="project" value="UniProtKB-EC"/>
</dbReference>
<dbReference type="Proteomes" id="UP000193689">
    <property type="component" value="Unassembled WGS sequence"/>
</dbReference>